<dbReference type="Proteomes" id="UP000633509">
    <property type="component" value="Unassembled WGS sequence"/>
</dbReference>
<organism evidence="3 4">
    <name type="scientific">Nonomuraea angiospora</name>
    <dbReference type="NCBI Taxonomy" id="46172"/>
    <lineage>
        <taxon>Bacteria</taxon>
        <taxon>Bacillati</taxon>
        <taxon>Actinomycetota</taxon>
        <taxon>Actinomycetes</taxon>
        <taxon>Streptosporangiales</taxon>
        <taxon>Streptosporangiaceae</taxon>
        <taxon>Nonomuraea</taxon>
    </lineage>
</organism>
<name>A0ABR9MH19_9ACTN</name>
<proteinExistence type="predicted"/>
<feature type="region of interest" description="Disordered" evidence="1">
    <location>
        <begin position="126"/>
        <end position="156"/>
    </location>
</feature>
<evidence type="ECO:0000313" key="4">
    <source>
        <dbReference type="Proteomes" id="UP000633509"/>
    </source>
</evidence>
<gene>
    <name evidence="3" type="ORF">H4W80_010081</name>
</gene>
<evidence type="ECO:0000256" key="2">
    <source>
        <dbReference type="SAM" id="Phobius"/>
    </source>
</evidence>
<keyword evidence="2" id="KW-1133">Transmembrane helix</keyword>
<evidence type="ECO:0008006" key="5">
    <source>
        <dbReference type="Google" id="ProtNLM"/>
    </source>
</evidence>
<comment type="caution">
    <text evidence="3">The sequence shown here is derived from an EMBL/GenBank/DDBJ whole genome shotgun (WGS) entry which is preliminary data.</text>
</comment>
<accession>A0ABR9MH19</accession>
<feature type="transmembrane region" description="Helical" evidence="2">
    <location>
        <begin position="36"/>
        <end position="59"/>
    </location>
</feature>
<dbReference type="EMBL" id="JADBEK010000001">
    <property type="protein sequence ID" value="MBE1591823.1"/>
    <property type="molecule type" value="Genomic_DNA"/>
</dbReference>
<dbReference type="RefSeq" id="WP_192791477.1">
    <property type="nucleotide sequence ID" value="NZ_JADBEK010000001.1"/>
</dbReference>
<protein>
    <recommendedName>
        <fullName evidence="5">CU044_5270 family protein</fullName>
    </recommendedName>
</protein>
<dbReference type="InterPro" id="IPR047789">
    <property type="entry name" value="CU044_5270-like"/>
</dbReference>
<evidence type="ECO:0000256" key="1">
    <source>
        <dbReference type="SAM" id="MobiDB-lite"/>
    </source>
</evidence>
<keyword evidence="2" id="KW-0472">Membrane</keyword>
<evidence type="ECO:0000313" key="3">
    <source>
        <dbReference type="EMBL" id="MBE1591823.1"/>
    </source>
</evidence>
<reference evidence="3 4" key="1">
    <citation type="submission" date="2020-10" db="EMBL/GenBank/DDBJ databases">
        <title>Sequencing the genomes of 1000 actinobacteria strains.</title>
        <authorList>
            <person name="Klenk H.-P."/>
        </authorList>
    </citation>
    <scope>NUCLEOTIDE SEQUENCE [LARGE SCALE GENOMIC DNA]</scope>
    <source>
        <strain evidence="3 4">DSM 43173</strain>
    </source>
</reference>
<keyword evidence="4" id="KW-1185">Reference proteome</keyword>
<keyword evidence="2" id="KW-0812">Transmembrane</keyword>
<feature type="compositionally biased region" description="Basic and acidic residues" evidence="1">
    <location>
        <begin position="126"/>
        <end position="139"/>
    </location>
</feature>
<dbReference type="NCBIfam" id="NF038083">
    <property type="entry name" value="CU044_5270_fam"/>
    <property type="match status" value="1"/>
</dbReference>
<sequence length="318" mass="35836">MDDLKILAEMRADAPLPDADRLRRLRRRATRRGQRFAIMPSLLVAAVAAVVIVVVAVSVPRTSEVRSLPPVGTILLNSETVLERAAKAVEKRAAAPEPRPDQWQYTKIFNVQPADGRTMTHESWLRYDGKQRAGRDPEGNFRVQDIPPDPGDDDLSPQRYREKLLKLPTDPDKLLAHVAGDRHWIDYPKEEGVSKQVEDPDSRAYRILSLYLKQEAVMPPKLEAAIFRALAKIPGVKIEENVRDATGRTGLGLFRSTIGEEGQRRYLILDPHTYRVMADQLIWLRDEMIRGEVAFRKGAVYADVWLAAGIVDKPGEVP</sequence>